<protein>
    <recommendedName>
        <fullName evidence="3">Ribosomal protein S12</fullName>
    </recommendedName>
</protein>
<accession>A0ABD0M4R1</accession>
<evidence type="ECO:0000313" key="1">
    <source>
        <dbReference type="EMBL" id="KAK7506819.1"/>
    </source>
</evidence>
<evidence type="ECO:0000313" key="2">
    <source>
        <dbReference type="Proteomes" id="UP001519460"/>
    </source>
</evidence>
<comment type="caution">
    <text evidence="1">The sequence shown here is derived from an EMBL/GenBank/DDBJ whole genome shotgun (WGS) entry which is preliminary data.</text>
</comment>
<organism evidence="1 2">
    <name type="scientific">Batillaria attramentaria</name>
    <dbReference type="NCBI Taxonomy" id="370345"/>
    <lineage>
        <taxon>Eukaryota</taxon>
        <taxon>Metazoa</taxon>
        <taxon>Spiralia</taxon>
        <taxon>Lophotrochozoa</taxon>
        <taxon>Mollusca</taxon>
        <taxon>Gastropoda</taxon>
        <taxon>Caenogastropoda</taxon>
        <taxon>Sorbeoconcha</taxon>
        <taxon>Cerithioidea</taxon>
        <taxon>Batillariidae</taxon>
        <taxon>Batillaria</taxon>
    </lineage>
</organism>
<proteinExistence type="predicted"/>
<reference evidence="1 2" key="1">
    <citation type="journal article" date="2023" name="Sci. Data">
        <title>Genome assembly of the Korean intertidal mud-creeper Batillaria attramentaria.</title>
        <authorList>
            <person name="Patra A.K."/>
            <person name="Ho P.T."/>
            <person name="Jun S."/>
            <person name="Lee S.J."/>
            <person name="Kim Y."/>
            <person name="Won Y.J."/>
        </authorList>
    </citation>
    <scope>NUCLEOTIDE SEQUENCE [LARGE SCALE GENOMIC DNA]</scope>
    <source>
        <strain evidence="1">Wonlab-2016</strain>
    </source>
</reference>
<dbReference type="EMBL" id="JACVVK020000005">
    <property type="protein sequence ID" value="KAK7506819.1"/>
    <property type="molecule type" value="Genomic_DNA"/>
</dbReference>
<sequence length="75" mass="8009">MAQARKPNQRACNIARRNGPRVVAPLISGTDLPLLIGSASHGLLKGRRWVNVKLSGARQDKKAITLSDGFPSSSC</sequence>
<gene>
    <name evidence="1" type="ORF">BaRGS_00001670</name>
</gene>
<dbReference type="Proteomes" id="UP001519460">
    <property type="component" value="Unassembled WGS sequence"/>
</dbReference>
<name>A0ABD0M4R1_9CAEN</name>
<evidence type="ECO:0008006" key="3">
    <source>
        <dbReference type="Google" id="ProtNLM"/>
    </source>
</evidence>
<dbReference type="AlphaFoldDB" id="A0ABD0M4R1"/>
<keyword evidence="2" id="KW-1185">Reference proteome</keyword>